<dbReference type="InterPro" id="IPR029058">
    <property type="entry name" value="AB_hydrolase_fold"/>
</dbReference>
<dbReference type="SUPFAM" id="SSF53474">
    <property type="entry name" value="alpha/beta-Hydrolases"/>
    <property type="match status" value="1"/>
</dbReference>
<sequence length="573" mass="65854">MKRLIVLCDGTGQSSYRGEGSFPSNVKTLGDCLAQTYTIPGDDDIHPQIIYYQSGVGTSSSSLQGLAEGFGLGIDDNILDAYYFLCNNYEEGDEIFLFGFSRGGFTARIVANLVVRLGLLHMNVSWIIRRAWAQYKKDDGNQSFDYFLQQLETPDFADRTRHTRVKVLGVWDTVGAVGLPDYQIVEKLKLNSKYEFYDTRLHWGIENVFHALALDEYRLTFGPTLFYLPTDDMKPKWFKAQEEPGKKEKIRLRQCWFAGAHTNIGGGYACSHQSNITLAWMIDNCKRLGFLNFNADTHWDVEHINQGRKWKKIINGHHRPQDDKYGSHIQDARDSDLVDNEYPGWGCGIIRDSFSEMNAITKQVRLPGNYAVLGGHPGPTVVIPKIDGVINALSYLNPLRYTWPWSAKGMKVASPDPIECREQSCKHPIVKWNQPGATNETIHASVFARFTEVQKGREMKVHQWNPESLQGFRVNDSKDPKTDFKREPCSEPEGSEIPYKFKWRGTCCLHKGRYFEMYEEPDDYYTDGLMEQLRYHDPKFWETSPLAEKPVYAEWLDEGFDYEAWLKTKGRKK</sequence>
<gene>
    <name evidence="3" type="ORF">L211DRAFT_851689</name>
</gene>
<name>A0A3N4LKK4_9PEZI</name>
<organism evidence="3 4">
    <name type="scientific">Terfezia boudieri ATCC MYA-4762</name>
    <dbReference type="NCBI Taxonomy" id="1051890"/>
    <lineage>
        <taxon>Eukaryota</taxon>
        <taxon>Fungi</taxon>
        <taxon>Dikarya</taxon>
        <taxon>Ascomycota</taxon>
        <taxon>Pezizomycotina</taxon>
        <taxon>Pezizomycetes</taxon>
        <taxon>Pezizales</taxon>
        <taxon>Pezizaceae</taxon>
        <taxon>Terfezia</taxon>
    </lineage>
</organism>
<feature type="region of interest" description="Disordered" evidence="1">
    <location>
        <begin position="471"/>
        <end position="493"/>
    </location>
</feature>
<evidence type="ECO:0000313" key="3">
    <source>
        <dbReference type="EMBL" id="RPB21181.1"/>
    </source>
</evidence>
<evidence type="ECO:0000313" key="4">
    <source>
        <dbReference type="Proteomes" id="UP000267821"/>
    </source>
</evidence>
<reference evidence="3 4" key="1">
    <citation type="journal article" date="2018" name="Nat. Ecol. Evol.">
        <title>Pezizomycetes genomes reveal the molecular basis of ectomycorrhizal truffle lifestyle.</title>
        <authorList>
            <person name="Murat C."/>
            <person name="Payen T."/>
            <person name="Noel B."/>
            <person name="Kuo A."/>
            <person name="Morin E."/>
            <person name="Chen J."/>
            <person name="Kohler A."/>
            <person name="Krizsan K."/>
            <person name="Balestrini R."/>
            <person name="Da Silva C."/>
            <person name="Montanini B."/>
            <person name="Hainaut M."/>
            <person name="Levati E."/>
            <person name="Barry K.W."/>
            <person name="Belfiori B."/>
            <person name="Cichocki N."/>
            <person name="Clum A."/>
            <person name="Dockter R.B."/>
            <person name="Fauchery L."/>
            <person name="Guy J."/>
            <person name="Iotti M."/>
            <person name="Le Tacon F."/>
            <person name="Lindquist E.A."/>
            <person name="Lipzen A."/>
            <person name="Malagnac F."/>
            <person name="Mello A."/>
            <person name="Molinier V."/>
            <person name="Miyauchi S."/>
            <person name="Poulain J."/>
            <person name="Riccioni C."/>
            <person name="Rubini A."/>
            <person name="Sitrit Y."/>
            <person name="Splivallo R."/>
            <person name="Traeger S."/>
            <person name="Wang M."/>
            <person name="Zifcakova L."/>
            <person name="Wipf D."/>
            <person name="Zambonelli A."/>
            <person name="Paolocci F."/>
            <person name="Nowrousian M."/>
            <person name="Ottonello S."/>
            <person name="Baldrian P."/>
            <person name="Spatafora J.W."/>
            <person name="Henrissat B."/>
            <person name="Nagy L.G."/>
            <person name="Aury J.M."/>
            <person name="Wincker P."/>
            <person name="Grigoriev I.V."/>
            <person name="Bonfante P."/>
            <person name="Martin F.M."/>
        </authorList>
    </citation>
    <scope>NUCLEOTIDE SEQUENCE [LARGE SCALE GENOMIC DNA]</scope>
    <source>
        <strain evidence="3 4">ATCC MYA-4762</strain>
    </source>
</reference>
<dbReference type="PANTHER" id="PTHR33840">
    <property type="match status" value="1"/>
</dbReference>
<dbReference type="Proteomes" id="UP000267821">
    <property type="component" value="Unassembled WGS sequence"/>
</dbReference>
<dbReference type="OrthoDB" id="3057168at2759"/>
<dbReference type="InterPro" id="IPR018712">
    <property type="entry name" value="Tle1-like_cat"/>
</dbReference>
<feature type="compositionally biased region" description="Basic and acidic residues" evidence="1">
    <location>
        <begin position="475"/>
        <end position="489"/>
    </location>
</feature>
<feature type="domain" description="T6SS Phospholipase effector Tle1-like catalytic" evidence="2">
    <location>
        <begin position="2"/>
        <end position="283"/>
    </location>
</feature>
<protein>
    <recommendedName>
        <fullName evidence="2">T6SS Phospholipase effector Tle1-like catalytic domain-containing protein</fullName>
    </recommendedName>
</protein>
<dbReference type="STRING" id="1051890.A0A3N4LKK4"/>
<evidence type="ECO:0000259" key="2">
    <source>
        <dbReference type="Pfam" id="PF09994"/>
    </source>
</evidence>
<evidence type="ECO:0000256" key="1">
    <source>
        <dbReference type="SAM" id="MobiDB-lite"/>
    </source>
</evidence>
<accession>A0A3N4LKK4</accession>
<dbReference type="PANTHER" id="PTHR33840:SF1">
    <property type="entry name" value="TLE1 PHOSPHOLIPASE DOMAIN-CONTAINING PROTEIN"/>
    <property type="match status" value="1"/>
</dbReference>
<proteinExistence type="predicted"/>
<dbReference type="Pfam" id="PF09994">
    <property type="entry name" value="T6SS_Tle1-like_cat"/>
    <property type="match status" value="1"/>
</dbReference>
<dbReference type="EMBL" id="ML121562">
    <property type="protein sequence ID" value="RPB21181.1"/>
    <property type="molecule type" value="Genomic_DNA"/>
</dbReference>
<dbReference type="AlphaFoldDB" id="A0A3N4LKK4"/>
<keyword evidence="4" id="KW-1185">Reference proteome</keyword>
<dbReference type="InParanoid" id="A0A3N4LKK4"/>